<dbReference type="PANTHER" id="PTHR10458:SF22">
    <property type="entry name" value="PEPTIDE DEFORMYLASE"/>
    <property type="match status" value="1"/>
</dbReference>
<dbReference type="PRINTS" id="PR01576">
    <property type="entry name" value="PDEFORMYLASE"/>
</dbReference>
<dbReference type="EMBL" id="LSZW01000062">
    <property type="protein sequence ID" value="KXK65213.1"/>
    <property type="molecule type" value="Genomic_DNA"/>
</dbReference>
<comment type="similarity">
    <text evidence="1 3">Belongs to the polypeptide deformylase family.</text>
</comment>
<dbReference type="HAMAP" id="MF_00163">
    <property type="entry name" value="Pep_deformylase"/>
    <property type="match status" value="1"/>
</dbReference>
<evidence type="ECO:0000256" key="1">
    <source>
        <dbReference type="ARBA" id="ARBA00010759"/>
    </source>
</evidence>
<accession>A0A136Q3F2</accession>
<protein>
    <recommendedName>
        <fullName evidence="3">Peptide deformylase</fullName>
        <shortName evidence="3">PDF</shortName>
        <ecNumber evidence="3">3.5.1.88</ecNumber>
    </recommendedName>
    <alternativeName>
        <fullName evidence="3">Polypeptide deformylase</fullName>
    </alternativeName>
</protein>
<keyword evidence="2 3" id="KW-0408">Iron</keyword>
<dbReference type="GO" id="GO:0046872">
    <property type="term" value="F:metal ion binding"/>
    <property type="evidence" value="ECO:0007669"/>
    <property type="project" value="UniProtKB-KW"/>
</dbReference>
<keyword evidence="5" id="KW-1185">Reference proteome</keyword>
<dbReference type="EC" id="3.5.1.88" evidence="3"/>
<dbReference type="Proteomes" id="UP000070366">
    <property type="component" value="Unassembled WGS sequence"/>
</dbReference>
<feature type="binding site" evidence="3">
    <location>
        <position position="156"/>
    </location>
    <ligand>
        <name>Fe cation</name>
        <dbReference type="ChEBI" id="CHEBI:24875"/>
    </ligand>
</feature>
<dbReference type="PIRSF" id="PIRSF004749">
    <property type="entry name" value="Pep_def"/>
    <property type="match status" value="1"/>
</dbReference>
<evidence type="ECO:0000313" key="5">
    <source>
        <dbReference type="Proteomes" id="UP000070366"/>
    </source>
</evidence>
<dbReference type="NCBIfam" id="NF001159">
    <property type="entry name" value="PRK00150.1-3"/>
    <property type="match status" value="1"/>
</dbReference>
<dbReference type="PATRIC" id="fig|626937.4.peg.1780"/>
<comment type="function">
    <text evidence="3">Removes the formyl group from the N-terminal Met of newly synthesized proteins. Requires at least a dipeptide for an efficient rate of reaction. N-terminal L-methionine is a prerequisite for activity but the enzyme has broad specificity at other positions.</text>
</comment>
<feature type="binding site" evidence="3">
    <location>
        <position position="160"/>
    </location>
    <ligand>
        <name>Fe cation</name>
        <dbReference type="ChEBI" id="CHEBI:24875"/>
    </ligand>
</feature>
<comment type="caution">
    <text evidence="4">The sequence shown here is derived from an EMBL/GenBank/DDBJ whole genome shotgun (WGS) entry which is preliminary data.</text>
</comment>
<dbReference type="GO" id="GO:0042586">
    <property type="term" value="F:peptide deformylase activity"/>
    <property type="evidence" value="ECO:0007669"/>
    <property type="project" value="UniProtKB-UniRule"/>
</dbReference>
<sequence>MGGPADMLPRGYFFVEIWYNMPEVREMALREIRKSGDEILRKKSREIQEVTDRVRTILDDMAETMYHAEGGGLAACQVGILKRLVVIDIGEGLLKLVNPEFVLQKGEQIVEEGCLSFPDVWGRLKRPERVVVRALDENGKEITVEGTGLLAKCLCHELDHLDGIVFKDKIIEFTE</sequence>
<gene>
    <name evidence="3" type="primary">def</name>
    <name evidence="4" type="ORF">HMPREF3293_01802</name>
</gene>
<dbReference type="InterPro" id="IPR023635">
    <property type="entry name" value="Peptide_deformylase"/>
</dbReference>
<evidence type="ECO:0000256" key="3">
    <source>
        <dbReference type="HAMAP-Rule" id="MF_00163"/>
    </source>
</evidence>
<keyword evidence="3" id="KW-0378">Hydrolase</keyword>
<evidence type="ECO:0000313" key="4">
    <source>
        <dbReference type="EMBL" id="KXK65213.1"/>
    </source>
</evidence>
<keyword evidence="3" id="KW-0479">Metal-binding</keyword>
<comment type="cofactor">
    <cofactor evidence="3">
        <name>Fe(2+)</name>
        <dbReference type="ChEBI" id="CHEBI:29033"/>
    </cofactor>
    <text evidence="3">Binds 1 Fe(2+) ion.</text>
</comment>
<dbReference type="NCBIfam" id="TIGR00079">
    <property type="entry name" value="pept_deformyl"/>
    <property type="match status" value="1"/>
</dbReference>
<dbReference type="STRING" id="626937.HMPREF3293_01802"/>
<evidence type="ECO:0000256" key="2">
    <source>
        <dbReference type="ARBA" id="ARBA00023004"/>
    </source>
</evidence>
<dbReference type="SUPFAM" id="SSF56420">
    <property type="entry name" value="Peptide deformylase"/>
    <property type="match status" value="1"/>
</dbReference>
<proteinExistence type="inferred from homology"/>
<dbReference type="Gene3D" id="3.90.45.10">
    <property type="entry name" value="Peptide deformylase"/>
    <property type="match status" value="1"/>
</dbReference>
<feature type="binding site" evidence="3">
    <location>
        <position position="114"/>
    </location>
    <ligand>
        <name>Fe cation</name>
        <dbReference type="ChEBI" id="CHEBI:24875"/>
    </ligand>
</feature>
<dbReference type="GO" id="GO:0006412">
    <property type="term" value="P:translation"/>
    <property type="evidence" value="ECO:0007669"/>
    <property type="project" value="UniProtKB-UniRule"/>
</dbReference>
<dbReference type="PANTHER" id="PTHR10458">
    <property type="entry name" value="PEPTIDE DEFORMYLASE"/>
    <property type="match status" value="1"/>
</dbReference>
<dbReference type="Pfam" id="PF01327">
    <property type="entry name" value="Pep_deformylase"/>
    <property type="match status" value="1"/>
</dbReference>
<dbReference type="CDD" id="cd00487">
    <property type="entry name" value="Pep_deformylase"/>
    <property type="match status" value="1"/>
</dbReference>
<keyword evidence="3" id="KW-0648">Protein biosynthesis</keyword>
<dbReference type="InterPro" id="IPR036821">
    <property type="entry name" value="Peptide_deformylase_sf"/>
</dbReference>
<name>A0A136Q3F2_9FIRM</name>
<comment type="catalytic activity">
    <reaction evidence="3">
        <text>N-terminal N-formyl-L-methionyl-[peptide] + H2O = N-terminal L-methionyl-[peptide] + formate</text>
        <dbReference type="Rhea" id="RHEA:24420"/>
        <dbReference type="Rhea" id="RHEA-COMP:10639"/>
        <dbReference type="Rhea" id="RHEA-COMP:10640"/>
        <dbReference type="ChEBI" id="CHEBI:15377"/>
        <dbReference type="ChEBI" id="CHEBI:15740"/>
        <dbReference type="ChEBI" id="CHEBI:49298"/>
        <dbReference type="ChEBI" id="CHEBI:64731"/>
        <dbReference type="EC" id="3.5.1.88"/>
    </reaction>
</comment>
<dbReference type="AlphaFoldDB" id="A0A136Q3F2"/>
<feature type="active site" evidence="3">
    <location>
        <position position="157"/>
    </location>
</feature>
<organism evidence="4 5">
    <name type="scientific">Christensenella minuta</name>
    <dbReference type="NCBI Taxonomy" id="626937"/>
    <lineage>
        <taxon>Bacteria</taxon>
        <taxon>Bacillati</taxon>
        <taxon>Bacillota</taxon>
        <taxon>Clostridia</taxon>
        <taxon>Christensenellales</taxon>
        <taxon>Christensenellaceae</taxon>
        <taxon>Christensenella</taxon>
    </lineage>
</organism>
<reference evidence="5" key="1">
    <citation type="submission" date="2016-02" db="EMBL/GenBank/DDBJ databases">
        <authorList>
            <person name="Mitreva M."/>
            <person name="Pepin K.H."/>
            <person name="Mihindukulasuriya K.A."/>
            <person name="Fulton R."/>
            <person name="Fronick C."/>
            <person name="O'Laughlin M."/>
            <person name="Miner T."/>
            <person name="Herter B."/>
            <person name="Rosa B.A."/>
            <person name="Cordes M."/>
            <person name="Tomlinson C."/>
            <person name="Wollam A."/>
            <person name="Palsikar V.B."/>
            <person name="Mardis E.R."/>
            <person name="Wilson R.K."/>
        </authorList>
    </citation>
    <scope>NUCLEOTIDE SEQUENCE [LARGE SCALE GENOMIC DNA]</scope>
    <source>
        <strain evidence="5">DSM 22607</strain>
    </source>
</reference>